<dbReference type="InterPro" id="IPR008283">
    <property type="entry name" value="Peptidase_M17_N"/>
</dbReference>
<reference evidence="10 11" key="1">
    <citation type="submission" date="2019-04" db="EMBL/GenBank/DDBJ databases">
        <title>Isolation and identification of Cellulomonas shaoxiangyii sp. Nov. isolated from feces of the Tibetan antelopes (Pantholops hodgsonii) in the Qinghai-Tibet plateau of China.</title>
        <authorList>
            <person name="Tian Z."/>
        </authorList>
    </citation>
    <scope>NUCLEOTIDE SEQUENCE [LARGE SCALE GENOMIC DNA]</scope>
    <source>
        <strain evidence="10 11">Z28</strain>
    </source>
</reference>
<evidence type="ECO:0000259" key="9">
    <source>
        <dbReference type="PROSITE" id="PS00631"/>
    </source>
</evidence>
<dbReference type="GO" id="GO:0070006">
    <property type="term" value="F:metalloaminopeptidase activity"/>
    <property type="evidence" value="ECO:0007669"/>
    <property type="project" value="InterPro"/>
</dbReference>
<dbReference type="InterPro" id="IPR043472">
    <property type="entry name" value="Macro_dom-like"/>
</dbReference>
<proteinExistence type="inferred from homology"/>
<evidence type="ECO:0000256" key="2">
    <source>
        <dbReference type="ARBA" id="ARBA00022438"/>
    </source>
</evidence>
<dbReference type="SUPFAM" id="SSF53187">
    <property type="entry name" value="Zn-dependent exopeptidases"/>
    <property type="match status" value="1"/>
</dbReference>
<dbReference type="KEGG" id="celz:E5225_13025"/>
<evidence type="ECO:0000256" key="4">
    <source>
        <dbReference type="ARBA" id="ARBA00022801"/>
    </source>
</evidence>
<evidence type="ECO:0000313" key="11">
    <source>
        <dbReference type="Proteomes" id="UP000296469"/>
    </source>
</evidence>
<dbReference type="RefSeq" id="WP_135973219.1">
    <property type="nucleotide sequence ID" value="NZ_CP039291.1"/>
</dbReference>
<dbReference type="GO" id="GO:0006508">
    <property type="term" value="P:proteolysis"/>
    <property type="evidence" value="ECO:0007669"/>
    <property type="project" value="UniProtKB-KW"/>
</dbReference>
<dbReference type="OrthoDB" id="9809354at2"/>
<dbReference type="GO" id="GO:0005737">
    <property type="term" value="C:cytoplasm"/>
    <property type="evidence" value="ECO:0007669"/>
    <property type="project" value="InterPro"/>
</dbReference>
<dbReference type="PANTHER" id="PTHR11963">
    <property type="entry name" value="LEUCINE AMINOPEPTIDASE-RELATED"/>
    <property type="match status" value="1"/>
</dbReference>
<dbReference type="Pfam" id="PF00883">
    <property type="entry name" value="Peptidase_M17"/>
    <property type="match status" value="1"/>
</dbReference>
<comment type="function">
    <text evidence="6">Presumably involved in the processing and regular turnover of intracellular proteins. Catalyzes the removal of unsubstituted N-terminal amino acids from various peptides.</text>
</comment>
<evidence type="ECO:0000256" key="6">
    <source>
        <dbReference type="ARBA" id="ARBA00049972"/>
    </source>
</evidence>
<protein>
    <recommendedName>
        <fullName evidence="7">Probable cytosol aminopeptidase</fullName>
    </recommendedName>
    <alternativeName>
        <fullName evidence="8">Leucine aminopeptidase</fullName>
    </alternativeName>
    <alternativeName>
        <fullName evidence="5">Leucyl aminopeptidase</fullName>
    </alternativeName>
</protein>
<dbReference type="AlphaFoldDB" id="A0A4P7SM29"/>
<dbReference type="PRINTS" id="PR00481">
    <property type="entry name" value="LAMNOPPTDASE"/>
</dbReference>
<dbReference type="Proteomes" id="UP000296469">
    <property type="component" value="Chromosome"/>
</dbReference>
<dbReference type="EMBL" id="CP039291">
    <property type="protein sequence ID" value="QCB95409.1"/>
    <property type="molecule type" value="Genomic_DNA"/>
</dbReference>
<evidence type="ECO:0000256" key="3">
    <source>
        <dbReference type="ARBA" id="ARBA00022670"/>
    </source>
</evidence>
<dbReference type="Gene3D" id="3.40.630.10">
    <property type="entry name" value="Zn peptidases"/>
    <property type="match status" value="1"/>
</dbReference>
<dbReference type="GO" id="GO:0030145">
    <property type="term" value="F:manganese ion binding"/>
    <property type="evidence" value="ECO:0007669"/>
    <property type="project" value="InterPro"/>
</dbReference>
<keyword evidence="4" id="KW-0378">Hydrolase</keyword>
<accession>A0A4P7SM29</accession>
<keyword evidence="11" id="KW-1185">Reference proteome</keyword>
<dbReference type="Pfam" id="PF02789">
    <property type="entry name" value="Peptidase_M17_N"/>
    <property type="match status" value="1"/>
</dbReference>
<dbReference type="InterPro" id="IPR000819">
    <property type="entry name" value="Peptidase_M17_C"/>
</dbReference>
<name>A0A4P7SM29_9CELL</name>
<dbReference type="Gene3D" id="3.40.220.10">
    <property type="entry name" value="Leucine Aminopeptidase, subunit E, domain 1"/>
    <property type="match status" value="1"/>
</dbReference>
<dbReference type="SUPFAM" id="SSF52949">
    <property type="entry name" value="Macro domain-like"/>
    <property type="match status" value="1"/>
</dbReference>
<keyword evidence="2 10" id="KW-0031">Aminopeptidase</keyword>
<evidence type="ECO:0000256" key="1">
    <source>
        <dbReference type="ARBA" id="ARBA00009528"/>
    </source>
</evidence>
<feature type="domain" description="Cytosol aminopeptidase" evidence="9">
    <location>
        <begin position="356"/>
        <end position="363"/>
    </location>
</feature>
<gene>
    <name evidence="10" type="ORF">E5225_13025</name>
</gene>
<dbReference type="InterPro" id="IPR011356">
    <property type="entry name" value="Leucine_aapep/pepB"/>
</dbReference>
<evidence type="ECO:0000256" key="7">
    <source>
        <dbReference type="ARBA" id="ARBA00050021"/>
    </source>
</evidence>
<keyword evidence="3" id="KW-0645">Protease</keyword>
<evidence type="ECO:0000313" key="10">
    <source>
        <dbReference type="EMBL" id="QCB95409.1"/>
    </source>
</evidence>
<dbReference type="PROSITE" id="PS00631">
    <property type="entry name" value="CYTOSOL_AP"/>
    <property type="match status" value="1"/>
</dbReference>
<evidence type="ECO:0000256" key="5">
    <source>
        <dbReference type="ARBA" id="ARBA00033172"/>
    </source>
</evidence>
<dbReference type="CDD" id="cd00433">
    <property type="entry name" value="Peptidase_M17"/>
    <property type="match status" value="1"/>
</dbReference>
<sequence>MHAATVVDSPLLTDGSVDAVAVQVAPAREGDDALQPRTGTPQAAARYGVDLAELAERAGLTGAAGEAFTVHLPQPVGSSVVLPWAGLPPRIVLVGVGDETPTALRRAGAALARATRGLRRVAATVGAQTHHAASGAAEAARAVAEGYLLASYSTPRTGSAPSAETPGELVLLGRDGAAVAAAVDAARIATTATWLVRDLANTPSSVKNPAWMADRARRLASRAGLEVEVLGPRELAAGGFGGILAVGAGSASTPRLVRVSYTPPAADGRHVVVVGKGITYDTGGLSIKPREAMVPMKTDMAGAAVALATVLGAAEAGVRHRVTAVLPLAENHVGGASYRPGDVLRLYGGTTVEIANTDAEGRLVLGDGLAWADATLEPDVLVDVATLTGAATLGLGKQHAALYGTDEAVVAGLLAAAERTGELAWHMPLVDDYDEAVLSSVADLRHVPVDRAIGGGSITAALFLRRFVGDRAWAHLDIAGPGRAPADKHEVTEGATGYGARLLLDWLARLA</sequence>
<comment type="similarity">
    <text evidence="1">Belongs to the peptidase M17 family.</text>
</comment>
<evidence type="ECO:0000256" key="8">
    <source>
        <dbReference type="ARBA" id="ARBA00050061"/>
    </source>
</evidence>
<dbReference type="PANTHER" id="PTHR11963:SF23">
    <property type="entry name" value="CYTOSOL AMINOPEPTIDASE"/>
    <property type="match status" value="1"/>
</dbReference>
<organism evidence="10 11">
    <name type="scientific">Cellulomonas shaoxiangyii</name>
    <dbReference type="NCBI Taxonomy" id="2566013"/>
    <lineage>
        <taxon>Bacteria</taxon>
        <taxon>Bacillati</taxon>
        <taxon>Actinomycetota</taxon>
        <taxon>Actinomycetes</taxon>
        <taxon>Micrococcales</taxon>
        <taxon>Cellulomonadaceae</taxon>
        <taxon>Cellulomonas</taxon>
    </lineage>
</organism>